<gene>
    <name evidence="2" type="ORF">ACHHYP_06927</name>
</gene>
<comment type="caution">
    <text evidence="2">The sequence shown here is derived from an EMBL/GenBank/DDBJ whole genome shotgun (WGS) entry which is preliminary data.</text>
</comment>
<sequence>MSLYELPDDELAFLQQVPFMYHPDPWPMDAISSFPLTDVDLFGVDDDFVFLLTSDDRDGDFTMIDEITDEPLVLNSCSPIAALDNPCDPNIVELIFADFVDPAPGTEPIKTGRCSYRNGKCRKLCNTKRNGTYYKMCPTHRLAAQRNHSKALQKRQEAANRSPQAP</sequence>
<evidence type="ECO:0000313" key="3">
    <source>
        <dbReference type="Proteomes" id="UP000243579"/>
    </source>
</evidence>
<dbReference type="Proteomes" id="UP000243579">
    <property type="component" value="Unassembled WGS sequence"/>
</dbReference>
<accession>A0A1V9ZMZ8</accession>
<dbReference type="AlphaFoldDB" id="A0A1V9ZMZ8"/>
<reference evidence="2 3" key="1">
    <citation type="journal article" date="2014" name="Genome Biol. Evol.">
        <title>The secreted proteins of Achlya hypogyna and Thraustotheca clavata identify the ancestral oomycete secretome and reveal gene acquisitions by horizontal gene transfer.</title>
        <authorList>
            <person name="Misner I."/>
            <person name="Blouin N."/>
            <person name="Leonard G."/>
            <person name="Richards T.A."/>
            <person name="Lane C.E."/>
        </authorList>
    </citation>
    <scope>NUCLEOTIDE SEQUENCE [LARGE SCALE GENOMIC DNA]</scope>
    <source>
        <strain evidence="2 3">ATCC 48635</strain>
    </source>
</reference>
<evidence type="ECO:0000313" key="2">
    <source>
        <dbReference type="EMBL" id="OQR99356.1"/>
    </source>
</evidence>
<feature type="region of interest" description="Disordered" evidence="1">
    <location>
        <begin position="145"/>
        <end position="166"/>
    </location>
</feature>
<proteinExistence type="predicted"/>
<protein>
    <submittedName>
        <fullName evidence="2">Uncharacterized protein</fullName>
    </submittedName>
</protein>
<name>A0A1V9ZMZ8_ACHHY</name>
<dbReference type="EMBL" id="JNBR01000070">
    <property type="protein sequence ID" value="OQR99356.1"/>
    <property type="molecule type" value="Genomic_DNA"/>
</dbReference>
<dbReference type="OrthoDB" id="75917at2759"/>
<evidence type="ECO:0000256" key="1">
    <source>
        <dbReference type="SAM" id="MobiDB-lite"/>
    </source>
</evidence>
<keyword evidence="3" id="KW-1185">Reference proteome</keyword>
<organism evidence="2 3">
    <name type="scientific">Achlya hypogyna</name>
    <name type="common">Oomycete</name>
    <name type="synonym">Protoachlya hypogyna</name>
    <dbReference type="NCBI Taxonomy" id="1202772"/>
    <lineage>
        <taxon>Eukaryota</taxon>
        <taxon>Sar</taxon>
        <taxon>Stramenopiles</taxon>
        <taxon>Oomycota</taxon>
        <taxon>Saprolegniomycetes</taxon>
        <taxon>Saprolegniales</taxon>
        <taxon>Achlyaceae</taxon>
        <taxon>Achlya</taxon>
    </lineage>
</organism>